<dbReference type="EMBL" id="JALDAY010000004">
    <property type="protein sequence ID" value="MCI3272122.1"/>
    <property type="molecule type" value="Genomic_DNA"/>
</dbReference>
<dbReference type="RefSeq" id="WP_242765291.1">
    <property type="nucleotide sequence ID" value="NZ_JALDAY010000004.1"/>
</dbReference>
<evidence type="ECO:0000313" key="1">
    <source>
        <dbReference type="EMBL" id="MCI3272122.1"/>
    </source>
</evidence>
<organism evidence="1 2">
    <name type="scientific">Streptomyces cylindrosporus</name>
    <dbReference type="NCBI Taxonomy" id="2927583"/>
    <lineage>
        <taxon>Bacteria</taxon>
        <taxon>Bacillati</taxon>
        <taxon>Actinomycetota</taxon>
        <taxon>Actinomycetes</taxon>
        <taxon>Kitasatosporales</taxon>
        <taxon>Streptomycetaceae</taxon>
        <taxon>Streptomyces</taxon>
    </lineage>
</organism>
<comment type="caution">
    <text evidence="1">The sequence shown here is derived from an EMBL/GenBank/DDBJ whole genome shotgun (WGS) entry which is preliminary data.</text>
</comment>
<protein>
    <submittedName>
        <fullName evidence="1">Uncharacterized protein</fullName>
    </submittedName>
</protein>
<gene>
    <name evidence="1" type="ORF">MQP27_13470</name>
</gene>
<accession>A0ABS9Y4G8</accession>
<proteinExistence type="predicted"/>
<sequence length="63" mass="6716">MKTCTATATARGAQLVGTPGRPARPAGYWERVDAIVNQAPPLDDYQRAVIRTAFCAPTIKEAA</sequence>
<evidence type="ECO:0000313" key="2">
    <source>
        <dbReference type="Proteomes" id="UP001165269"/>
    </source>
</evidence>
<keyword evidence="2" id="KW-1185">Reference proteome</keyword>
<reference evidence="1" key="1">
    <citation type="submission" date="2022-03" db="EMBL/GenBank/DDBJ databases">
        <title>Streptomyces 7R015 and 7R016 isolated from Barleria lupulina in Thailand.</title>
        <authorList>
            <person name="Kanchanasin P."/>
            <person name="Phongsopitanun W."/>
            <person name="Tanasupawat S."/>
        </authorList>
    </citation>
    <scope>NUCLEOTIDE SEQUENCE</scope>
    <source>
        <strain evidence="1">7R015</strain>
    </source>
</reference>
<dbReference type="Proteomes" id="UP001165269">
    <property type="component" value="Unassembled WGS sequence"/>
</dbReference>
<name>A0ABS9Y4G8_9ACTN</name>